<dbReference type="InterPro" id="IPR010472">
    <property type="entry name" value="FH3_dom"/>
</dbReference>
<dbReference type="InterPro" id="IPR014768">
    <property type="entry name" value="GBD/FH3_dom"/>
</dbReference>
<evidence type="ECO:0008006" key="10">
    <source>
        <dbReference type="Google" id="ProtNLM"/>
    </source>
</evidence>
<dbReference type="OrthoDB" id="17350at2759"/>
<name>A0A2P6NQY1_9EUKA</name>
<evidence type="ECO:0000259" key="7">
    <source>
        <dbReference type="PROSITE" id="PS51444"/>
    </source>
</evidence>
<dbReference type="Gene3D" id="1.20.58.2220">
    <property type="entry name" value="Formin, FH2 domain"/>
    <property type="match status" value="1"/>
</dbReference>
<dbReference type="SMART" id="SM01139">
    <property type="entry name" value="Drf_FH3"/>
    <property type="match status" value="1"/>
</dbReference>
<dbReference type="Gene3D" id="1.25.10.10">
    <property type="entry name" value="Leucine-rich Repeat Variant"/>
    <property type="match status" value="1"/>
</dbReference>
<evidence type="ECO:0000313" key="8">
    <source>
        <dbReference type="EMBL" id="PRP86361.1"/>
    </source>
</evidence>
<dbReference type="Proteomes" id="UP000241769">
    <property type="component" value="Unassembled WGS sequence"/>
</dbReference>
<feature type="coiled-coil region" evidence="4">
    <location>
        <begin position="634"/>
        <end position="690"/>
    </location>
</feature>
<dbReference type="PROSITE" id="PS51444">
    <property type="entry name" value="FH2"/>
    <property type="match status" value="1"/>
</dbReference>
<evidence type="ECO:0000256" key="4">
    <source>
        <dbReference type="SAM" id="Coils"/>
    </source>
</evidence>
<evidence type="ECO:0000256" key="1">
    <source>
        <dbReference type="ARBA" id="ARBA00008214"/>
    </source>
</evidence>
<dbReference type="SMART" id="SM00498">
    <property type="entry name" value="FH2"/>
    <property type="match status" value="1"/>
</dbReference>
<dbReference type="GO" id="GO:0007015">
    <property type="term" value="P:actin filament organization"/>
    <property type="evidence" value="ECO:0007669"/>
    <property type="project" value="UniProtKB-ARBA"/>
</dbReference>
<feature type="region of interest" description="Disordered" evidence="5">
    <location>
        <begin position="1244"/>
        <end position="1271"/>
    </location>
</feature>
<dbReference type="PANTHER" id="PTHR45725:SF1">
    <property type="entry name" value="DISHEVELLED ASSOCIATED ACTIVATOR OF MORPHOGENESIS, ISOFORM D"/>
    <property type="match status" value="1"/>
</dbReference>
<comment type="caution">
    <text evidence="8">The sequence shown here is derived from an EMBL/GenBank/DDBJ whole genome shotgun (WGS) entry which is preliminary data.</text>
</comment>
<dbReference type="PROSITE" id="PS51232">
    <property type="entry name" value="GBD_FH3"/>
    <property type="match status" value="1"/>
</dbReference>
<dbReference type="Pfam" id="PF02181">
    <property type="entry name" value="FH2"/>
    <property type="match status" value="1"/>
</dbReference>
<evidence type="ECO:0000259" key="6">
    <source>
        <dbReference type="PROSITE" id="PS51232"/>
    </source>
</evidence>
<protein>
    <recommendedName>
        <fullName evidence="10">Actin binding protein</fullName>
    </recommendedName>
</protein>
<dbReference type="PANTHER" id="PTHR45725">
    <property type="entry name" value="FORMIN HOMOLOGY 2 FAMILY MEMBER"/>
    <property type="match status" value="1"/>
</dbReference>
<dbReference type="EMBL" id="MDYQ01000032">
    <property type="protein sequence ID" value="PRP86361.1"/>
    <property type="molecule type" value="Genomic_DNA"/>
</dbReference>
<evidence type="ECO:0000256" key="3">
    <source>
        <dbReference type="ARBA" id="ARBA00023203"/>
    </source>
</evidence>
<organism evidence="8 9">
    <name type="scientific">Planoprotostelium fungivorum</name>
    <dbReference type="NCBI Taxonomy" id="1890364"/>
    <lineage>
        <taxon>Eukaryota</taxon>
        <taxon>Amoebozoa</taxon>
        <taxon>Evosea</taxon>
        <taxon>Variosea</taxon>
        <taxon>Cavosteliida</taxon>
        <taxon>Cavosteliaceae</taxon>
        <taxon>Planoprotostelium</taxon>
    </lineage>
</organism>
<feature type="region of interest" description="Disordered" evidence="5">
    <location>
        <begin position="725"/>
        <end position="791"/>
    </location>
</feature>
<keyword evidence="2 4" id="KW-0175">Coiled coil</keyword>
<dbReference type="InterPro" id="IPR042201">
    <property type="entry name" value="FH2_Formin_sf"/>
</dbReference>
<feature type="domain" description="GBD/FH3" evidence="6">
    <location>
        <begin position="269"/>
        <end position="626"/>
    </location>
</feature>
<dbReference type="STRING" id="1890364.A0A2P6NQY1"/>
<feature type="compositionally biased region" description="Pro residues" evidence="5">
    <location>
        <begin position="730"/>
        <end position="769"/>
    </location>
</feature>
<dbReference type="InterPro" id="IPR011989">
    <property type="entry name" value="ARM-like"/>
</dbReference>
<feature type="domain" description="FH2" evidence="7">
    <location>
        <begin position="785"/>
        <end position="1180"/>
    </location>
</feature>
<dbReference type="SUPFAM" id="SSF48371">
    <property type="entry name" value="ARM repeat"/>
    <property type="match status" value="1"/>
</dbReference>
<feature type="compositionally biased region" description="Polar residues" evidence="5">
    <location>
        <begin position="1244"/>
        <end position="1253"/>
    </location>
</feature>
<proteinExistence type="inferred from homology"/>
<comment type="similarity">
    <text evidence="1">Belongs to the formin homology family. Diaphanous subfamily.</text>
</comment>
<dbReference type="GO" id="GO:0003779">
    <property type="term" value="F:actin binding"/>
    <property type="evidence" value="ECO:0007669"/>
    <property type="project" value="UniProtKB-KW"/>
</dbReference>
<keyword evidence="3" id="KW-0009">Actin-binding</keyword>
<dbReference type="SUPFAM" id="SSF101447">
    <property type="entry name" value="Formin homology 2 domain (FH2 domain)"/>
    <property type="match status" value="1"/>
</dbReference>
<dbReference type="InterPro" id="IPR016024">
    <property type="entry name" value="ARM-type_fold"/>
</dbReference>
<dbReference type="InParanoid" id="A0A2P6NQY1"/>
<dbReference type="InterPro" id="IPR051425">
    <property type="entry name" value="Formin_Homology"/>
</dbReference>
<evidence type="ECO:0000256" key="2">
    <source>
        <dbReference type="ARBA" id="ARBA00023054"/>
    </source>
</evidence>
<evidence type="ECO:0000313" key="9">
    <source>
        <dbReference type="Proteomes" id="UP000241769"/>
    </source>
</evidence>
<gene>
    <name evidence="8" type="ORF">PROFUN_05502</name>
</gene>
<accession>A0A2P6NQY1</accession>
<sequence length="1271" mass="143076">MPCWFDASGPTQGCARKQLPQTYTFGLSVLSRNSWKRLWNSKPECGVLFLPVKGEVVGVSLTNGPGTTHEHDVTYIFTMSNTSTVSNYSNQATVNNYEESQATMRKRGHSKTASLASTNMIELLVVVSGVAFNDQSDGWKMLPFGRDWTCERSVAHILKSMSLLSTPQPEQFHLWYHSFDNGELIRLDNNTQLESLCVENHDILHLRPKSTIKLQIPSVSDKTVEELHVDMSLPVINLLAVIGTLLGWESTEDYMLSTSRDPTGYLKLKKSLLEQSVKNGATLVLREDKKKAEEAKKAVRKKKLNFPLANSRKVVLIDDQLLGSKTPLYCIKSVTKKPSIIGLLHIQASLELSGCWFDGFLHNKGLSFLFELICLKREKLSPEDNYFQYLDKAVHCIQMMIKDPIAFQEMLTVPYGLRKLVSLLSPDLNESGNNFKKVVVLEMLAEIANVPEGYHLVLDAFEFTKRQRGDHNRFDILREFSLENEILVKVALMRVVNSLIHSPKDLNQRSTIRYELDEMGLSRMIESMSQTVDEELRIQVQLYRTEKKMDTDEMRKLTTAILPETNYSDLGEALEEMRKRTGQTGQLLSISNKLLSVRDDDPRAAQIYKYISTVVEKIVTLEPGIPLDSLFVAHETITDMRRNHDEQMESLEKRIREMGASGEQNTNAAVRDLEEKLQKTQDELNQIYFKIREAPTDISDQLRQYISLANGKITQADAQQLNGKTEELSLPPPPPPPGSFSAPPPPPAAPGGPPPPPPPGGAPPPPPMGPSNGFPKSEGLPGLPPKPVINPSSKMKRLAWKKIHNGKIMATIWSECKEVIHYDVSDLEQNFCTKVAAVTVRSEGSGPSKERKVSLLDHKRANHIGIALGQLKMDFNQLRRALMGLDDHVMSLEQLTALKNIVPTPEEVAMVRDFTGDRAKLDRPEMFILELENVPRINSRVENWLFMRCFESKLNDLTPSLNTLDRAFDECLSSKKFRQLLQIVLAVGNHLNGGTPNGRAYGFKLDVLLKIGDTKSADNASTLLHWISDLMENKYPDILGWWDELSAVPSASSISSQTLREEGASIRVGIKKITDELDSFSNSSEEASHPSNRAYISRLNLFVDRAKVRSESINARVEAVAGKFKKLATRFGEDPEIYKWEDFFSLLISFNGSIERCRADVERRKQEELRKRAKSHMVAPRQRVKVILPEGSEEKEETEEQGMQQLQEHILKMRRTKSLRAGIAVAAEKPQQNMSNLLNLVSSQVQKETTPQGTLRKPSGMRGTIRGNPLQ</sequence>
<dbReference type="Gene3D" id="3.10.20.90">
    <property type="entry name" value="Phosphatidylinositol 3-kinase Catalytic Subunit, Chain A, domain 1"/>
    <property type="match status" value="1"/>
</dbReference>
<keyword evidence="9" id="KW-1185">Reference proteome</keyword>
<dbReference type="AlphaFoldDB" id="A0A2P6NQY1"/>
<dbReference type="Pfam" id="PF06367">
    <property type="entry name" value="Drf_FH3"/>
    <property type="match status" value="1"/>
</dbReference>
<reference evidence="8 9" key="1">
    <citation type="journal article" date="2018" name="Genome Biol. Evol.">
        <title>Multiple Roots of Fruiting Body Formation in Amoebozoa.</title>
        <authorList>
            <person name="Hillmann F."/>
            <person name="Forbes G."/>
            <person name="Novohradska S."/>
            <person name="Ferling I."/>
            <person name="Riege K."/>
            <person name="Groth M."/>
            <person name="Westermann M."/>
            <person name="Marz M."/>
            <person name="Spaller T."/>
            <person name="Winckler T."/>
            <person name="Schaap P."/>
            <person name="Glockner G."/>
        </authorList>
    </citation>
    <scope>NUCLEOTIDE SEQUENCE [LARGE SCALE GENOMIC DNA]</scope>
    <source>
        <strain evidence="8 9">Jena</strain>
    </source>
</reference>
<evidence type="ECO:0000256" key="5">
    <source>
        <dbReference type="SAM" id="MobiDB-lite"/>
    </source>
</evidence>
<dbReference type="InterPro" id="IPR015425">
    <property type="entry name" value="FH2_Formin"/>
</dbReference>